<dbReference type="Proteomes" id="UP000006015">
    <property type="component" value="Unassembled WGS sequence"/>
</dbReference>
<keyword evidence="2" id="KW-1185">Reference proteome</keyword>
<sequence>MNYHSEEHEIWYEFDREIETTPTLVAVALAPLCGRAFESVSFDFEIEPDVLHSIKTFTQAEVVAPKGQPSLQQENRQNSTILSFSGGFDSVAAKALMTKDTHLVSLDLGGWFKREAAYFERYSPITIKTNIRQVPDQRTALTKNNWLFMATGAILCAKHLGASYHVFGSILGERFSFPASKRRIPLLESIGLIDVPVTAGITELGTTKIMLQTHYDEVADSLISLANKGDRKQYYKQAMVALLADELGLDNPVTDFSAKWDRKIPFNRSYTTALSSLYFIAHGRLDLIEPLYDEIPTSVIEFARSLTMGFMNKVNTDFYEWTPKLIRTPLFEKLSELELLPYTESDWAEIHEVREFLKNWFS</sequence>
<organism evidence="1 2">
    <name type="scientific">Corynebacterium ammoniagenes DSM 20306</name>
    <dbReference type="NCBI Taxonomy" id="649754"/>
    <lineage>
        <taxon>Bacteria</taxon>
        <taxon>Bacillati</taxon>
        <taxon>Actinomycetota</taxon>
        <taxon>Actinomycetes</taxon>
        <taxon>Mycobacteriales</taxon>
        <taxon>Corynebacteriaceae</taxon>
        <taxon>Corynebacterium</taxon>
    </lineage>
</organism>
<evidence type="ECO:0000313" key="1">
    <source>
        <dbReference type="EMBL" id="EFG80244.1"/>
    </source>
</evidence>
<comment type="caution">
    <text evidence="1">The sequence shown here is derived from an EMBL/GenBank/DDBJ whole genome shotgun (WGS) entry which is preliminary data.</text>
</comment>
<name>A0ABP2IFZ6_CORAM</name>
<evidence type="ECO:0000313" key="2">
    <source>
        <dbReference type="Proteomes" id="UP000006015"/>
    </source>
</evidence>
<dbReference type="EMBL" id="ADNS01000031">
    <property type="protein sequence ID" value="EFG80244.1"/>
    <property type="molecule type" value="Genomic_DNA"/>
</dbReference>
<reference evidence="1 2" key="1">
    <citation type="submission" date="2010-04" db="EMBL/GenBank/DDBJ databases">
        <authorList>
            <person name="Weinstock G."/>
            <person name="Sodergren E."/>
            <person name="Clifton S."/>
            <person name="Fulton L."/>
            <person name="Fulton B."/>
            <person name="Courtney L."/>
            <person name="Fronick C."/>
            <person name="Harrison M."/>
            <person name="Strong C."/>
            <person name="Farmer C."/>
            <person name="Delahaunty K."/>
            <person name="Markovic C."/>
            <person name="Hall O."/>
            <person name="Minx P."/>
            <person name="Tomlinson C."/>
            <person name="Mitreva M."/>
            <person name="Hou S."/>
            <person name="Wollam A."/>
            <person name="Pepin K.H."/>
            <person name="Johnson M."/>
            <person name="Bhonagiri V."/>
            <person name="Zhang X."/>
            <person name="Suruliraj S."/>
            <person name="Warren W."/>
            <person name="Chinwalla A."/>
            <person name="Mardis E.R."/>
            <person name="Wilson R.K."/>
        </authorList>
    </citation>
    <scope>NUCLEOTIDE SEQUENCE [LARGE SCALE GENOMIC DNA]</scope>
    <source>
        <strain evidence="1 2">DSM 20306</strain>
    </source>
</reference>
<proteinExistence type="predicted"/>
<evidence type="ECO:0008006" key="3">
    <source>
        <dbReference type="Google" id="ProtNLM"/>
    </source>
</evidence>
<accession>A0ABP2IFZ6</accession>
<protein>
    <recommendedName>
        <fullName evidence="3">Asparagine synthetase domain-containing protein</fullName>
    </recommendedName>
</protein>
<gene>
    <name evidence="1" type="ORF">HMPREF0281_02337</name>
</gene>